<keyword evidence="2" id="KW-0805">Transcription regulation</keyword>
<dbReference type="InterPro" id="IPR007627">
    <property type="entry name" value="RNA_pol_sigma70_r2"/>
</dbReference>
<keyword evidence="4" id="KW-0238">DNA-binding</keyword>
<dbReference type="SUPFAM" id="SSF88659">
    <property type="entry name" value="Sigma3 and sigma4 domains of RNA polymerase sigma factors"/>
    <property type="match status" value="1"/>
</dbReference>
<evidence type="ECO:0000259" key="7">
    <source>
        <dbReference type="PROSITE" id="PS00622"/>
    </source>
</evidence>
<proteinExistence type="inferred from homology"/>
<dbReference type="NCBIfam" id="TIGR02937">
    <property type="entry name" value="sigma70-ECF"/>
    <property type="match status" value="1"/>
</dbReference>
<evidence type="ECO:0000256" key="4">
    <source>
        <dbReference type="ARBA" id="ARBA00023125"/>
    </source>
</evidence>
<evidence type="ECO:0000256" key="6">
    <source>
        <dbReference type="SAM" id="MobiDB-lite"/>
    </source>
</evidence>
<sequence>MKCSSVSPADEPVSVTSLTLLRAAGDQQPAAWEDLVRIYGRRMYRWCRVAGLQPADAADVVQDALGAVARNLATFRRDRPGDTFRGWLRRIVDNKVRDHYRGLAKRNDQALGGTDALGLLAAAPAAPPQAQAAPQPEASRAVASPTLDPRAAAAIERVRREVGPRNWRFFWRVAVDGQSAVEVGSEFGVSANTVRIVKMRVLRRLRAELEGGGAPGEAKPEPS</sequence>
<reference evidence="8 9" key="1">
    <citation type="submission" date="2019-02" db="EMBL/GenBank/DDBJ databases">
        <title>Deep-cultivation of Planctomycetes and their phenomic and genomic characterization uncovers novel biology.</title>
        <authorList>
            <person name="Wiegand S."/>
            <person name="Jogler M."/>
            <person name="Boedeker C."/>
            <person name="Pinto D."/>
            <person name="Vollmers J."/>
            <person name="Rivas-Marin E."/>
            <person name="Kohn T."/>
            <person name="Peeters S.H."/>
            <person name="Heuer A."/>
            <person name="Rast P."/>
            <person name="Oberbeckmann S."/>
            <person name="Bunk B."/>
            <person name="Jeske O."/>
            <person name="Meyerdierks A."/>
            <person name="Storesund J.E."/>
            <person name="Kallscheuer N."/>
            <person name="Luecker S."/>
            <person name="Lage O.M."/>
            <person name="Pohl T."/>
            <person name="Merkel B.J."/>
            <person name="Hornburger P."/>
            <person name="Mueller R.-W."/>
            <person name="Bruemmer F."/>
            <person name="Labrenz M."/>
            <person name="Spormann A.M."/>
            <person name="Op Den Camp H."/>
            <person name="Overmann J."/>
            <person name="Amann R."/>
            <person name="Jetten M.S.M."/>
            <person name="Mascher T."/>
            <person name="Medema M.H."/>
            <person name="Devos D.P."/>
            <person name="Kaster A.-K."/>
            <person name="Ovreas L."/>
            <person name="Rohde M."/>
            <person name="Galperin M.Y."/>
            <person name="Jogler C."/>
        </authorList>
    </citation>
    <scope>NUCLEOTIDE SEQUENCE [LARGE SCALE GENOMIC DNA]</scope>
    <source>
        <strain evidence="8 9">Pla123a</strain>
    </source>
</reference>
<gene>
    <name evidence="8" type="primary">sigE_3</name>
    <name evidence="8" type="ORF">Pla123a_28600</name>
</gene>
<dbReference type="GO" id="GO:0003677">
    <property type="term" value="F:DNA binding"/>
    <property type="evidence" value="ECO:0007669"/>
    <property type="project" value="UniProtKB-KW"/>
</dbReference>
<feature type="compositionally biased region" description="Low complexity" evidence="6">
    <location>
        <begin position="125"/>
        <end position="138"/>
    </location>
</feature>
<name>A0A5C5YM82_9BACT</name>
<evidence type="ECO:0000256" key="1">
    <source>
        <dbReference type="ARBA" id="ARBA00010641"/>
    </source>
</evidence>
<organism evidence="8 9">
    <name type="scientific">Posidoniimonas polymericola</name>
    <dbReference type="NCBI Taxonomy" id="2528002"/>
    <lineage>
        <taxon>Bacteria</taxon>
        <taxon>Pseudomonadati</taxon>
        <taxon>Planctomycetota</taxon>
        <taxon>Planctomycetia</taxon>
        <taxon>Pirellulales</taxon>
        <taxon>Lacipirellulaceae</taxon>
        <taxon>Posidoniimonas</taxon>
    </lineage>
</organism>
<evidence type="ECO:0000256" key="2">
    <source>
        <dbReference type="ARBA" id="ARBA00023015"/>
    </source>
</evidence>
<comment type="caution">
    <text evidence="8">The sequence shown here is derived from an EMBL/GenBank/DDBJ whole genome shotgun (WGS) entry which is preliminary data.</text>
</comment>
<dbReference type="GO" id="GO:0016987">
    <property type="term" value="F:sigma factor activity"/>
    <property type="evidence" value="ECO:0007669"/>
    <property type="project" value="UniProtKB-KW"/>
</dbReference>
<dbReference type="InterPro" id="IPR039425">
    <property type="entry name" value="RNA_pol_sigma-70-like"/>
</dbReference>
<dbReference type="GO" id="GO:0006352">
    <property type="term" value="P:DNA-templated transcription initiation"/>
    <property type="evidence" value="ECO:0007669"/>
    <property type="project" value="InterPro"/>
</dbReference>
<dbReference type="PROSITE" id="PS00622">
    <property type="entry name" value="HTH_LUXR_1"/>
    <property type="match status" value="1"/>
</dbReference>
<dbReference type="InterPro" id="IPR000792">
    <property type="entry name" value="Tscrpt_reg_LuxR_C"/>
</dbReference>
<evidence type="ECO:0000313" key="9">
    <source>
        <dbReference type="Proteomes" id="UP000318478"/>
    </source>
</evidence>
<dbReference type="PANTHER" id="PTHR43133:SF8">
    <property type="entry name" value="RNA POLYMERASE SIGMA FACTOR HI_1459-RELATED"/>
    <property type="match status" value="1"/>
</dbReference>
<dbReference type="SUPFAM" id="SSF88946">
    <property type="entry name" value="Sigma2 domain of RNA polymerase sigma factors"/>
    <property type="match status" value="1"/>
</dbReference>
<dbReference type="EMBL" id="SJPO01000006">
    <property type="protein sequence ID" value="TWT76073.1"/>
    <property type="molecule type" value="Genomic_DNA"/>
</dbReference>
<dbReference type="RefSeq" id="WP_146588010.1">
    <property type="nucleotide sequence ID" value="NZ_SJPO01000006.1"/>
</dbReference>
<accession>A0A5C5YM82</accession>
<feature type="region of interest" description="Disordered" evidence="6">
    <location>
        <begin position="125"/>
        <end position="146"/>
    </location>
</feature>
<evidence type="ECO:0000256" key="3">
    <source>
        <dbReference type="ARBA" id="ARBA00023082"/>
    </source>
</evidence>
<dbReference type="Proteomes" id="UP000318478">
    <property type="component" value="Unassembled WGS sequence"/>
</dbReference>
<dbReference type="InterPro" id="IPR013325">
    <property type="entry name" value="RNA_pol_sigma_r2"/>
</dbReference>
<dbReference type="Gene3D" id="1.10.1740.10">
    <property type="match status" value="1"/>
</dbReference>
<dbReference type="InterPro" id="IPR014284">
    <property type="entry name" value="RNA_pol_sigma-70_dom"/>
</dbReference>
<evidence type="ECO:0000256" key="5">
    <source>
        <dbReference type="ARBA" id="ARBA00023163"/>
    </source>
</evidence>
<dbReference type="OrthoDB" id="281047at2"/>
<dbReference type="AlphaFoldDB" id="A0A5C5YM82"/>
<keyword evidence="5" id="KW-0804">Transcription</keyword>
<evidence type="ECO:0000313" key="8">
    <source>
        <dbReference type="EMBL" id="TWT76073.1"/>
    </source>
</evidence>
<dbReference type="Pfam" id="PF04542">
    <property type="entry name" value="Sigma70_r2"/>
    <property type="match status" value="1"/>
</dbReference>
<protein>
    <submittedName>
        <fullName evidence="8">ECF RNA polymerase sigma factor SigE</fullName>
    </submittedName>
</protein>
<dbReference type="InterPro" id="IPR013324">
    <property type="entry name" value="RNA_pol_sigma_r3/r4-like"/>
</dbReference>
<keyword evidence="9" id="KW-1185">Reference proteome</keyword>
<feature type="domain" description="HTH luxR-type" evidence="7">
    <location>
        <begin position="177"/>
        <end position="204"/>
    </location>
</feature>
<comment type="similarity">
    <text evidence="1">Belongs to the sigma-70 factor family. ECF subfamily.</text>
</comment>
<dbReference type="PANTHER" id="PTHR43133">
    <property type="entry name" value="RNA POLYMERASE ECF-TYPE SIGMA FACTO"/>
    <property type="match status" value="1"/>
</dbReference>
<keyword evidence="3" id="KW-0731">Sigma factor</keyword>